<accession>A0A1X3J1B1</accession>
<reference evidence="2 3" key="1">
    <citation type="submission" date="2010-04" db="EMBL/GenBank/DDBJ databases">
        <title>The Genome Sequence of Escherichia coli TA447.</title>
        <authorList>
            <consortium name="The Broad Institute Genome Sequencing Platform"/>
            <consortium name="The Broad Institute Genome Sequencing Center for Infectious Disease"/>
            <person name="Feldgarden M."/>
            <person name="Gordon D.M."/>
            <person name="Johnson J.R."/>
            <person name="Johnston B.D."/>
            <person name="Young S."/>
            <person name="Zeng Q."/>
            <person name="Koehrsen M."/>
            <person name="Alvarado L."/>
            <person name="Berlin A.M."/>
            <person name="Borenstein D."/>
            <person name="Chapman S.B."/>
            <person name="Chen Z."/>
            <person name="Engels R."/>
            <person name="Freedman E."/>
            <person name="Gellesch M."/>
            <person name="Goldberg J."/>
            <person name="Griggs A."/>
            <person name="Gujja S."/>
            <person name="Heilman E.R."/>
            <person name="Heiman D.I."/>
            <person name="Hepburn T.A."/>
            <person name="Howarth C."/>
            <person name="Jen D."/>
            <person name="Larson L."/>
            <person name="Mehta T."/>
            <person name="Park D."/>
            <person name="Pearson M."/>
            <person name="Richards J."/>
            <person name="Roberts A."/>
            <person name="Saif S."/>
            <person name="Shea T.D."/>
            <person name="Shenoy N."/>
            <person name="Sisk P."/>
            <person name="Stolte C."/>
            <person name="Sykes S.N."/>
            <person name="Walk T."/>
            <person name="White J."/>
            <person name="Yandava C."/>
            <person name="Haas B."/>
            <person name="Henn M.R."/>
            <person name="Nusbaum C."/>
            <person name="Birren B."/>
        </authorList>
    </citation>
    <scope>NUCLEOTIDE SEQUENCE [LARGE SCALE GENOMIC DNA]</scope>
    <source>
        <strain evidence="2 3">TA447</strain>
    </source>
</reference>
<dbReference type="AlphaFoldDB" id="A0A1X3J1B1"/>
<evidence type="ECO:0000313" key="2">
    <source>
        <dbReference type="EMBL" id="OSK94377.1"/>
    </source>
</evidence>
<proteinExistence type="predicted"/>
<protein>
    <submittedName>
        <fullName evidence="2">Uncharacterized protein</fullName>
    </submittedName>
</protein>
<evidence type="ECO:0000256" key="1">
    <source>
        <dbReference type="SAM" id="Phobius"/>
    </source>
</evidence>
<comment type="caution">
    <text evidence="2">The sequence shown here is derived from an EMBL/GenBank/DDBJ whole genome shotgun (WGS) entry which is preliminary data.</text>
</comment>
<feature type="transmembrane region" description="Helical" evidence="1">
    <location>
        <begin position="12"/>
        <end position="39"/>
    </location>
</feature>
<keyword evidence="1" id="KW-1133">Transmembrane helix</keyword>
<name>A0A1X3J1B1_ECOLX</name>
<organism evidence="2 3">
    <name type="scientific">Escherichia coli TA447</name>
    <dbReference type="NCBI Taxonomy" id="656447"/>
    <lineage>
        <taxon>Bacteria</taxon>
        <taxon>Pseudomonadati</taxon>
        <taxon>Pseudomonadota</taxon>
        <taxon>Gammaproteobacteria</taxon>
        <taxon>Enterobacterales</taxon>
        <taxon>Enterobacteriaceae</taxon>
        <taxon>Escherichia</taxon>
    </lineage>
</organism>
<sequence>MYRRFSNECSGMATLLMVMKGITVIALFAVVTGICLLVFR</sequence>
<gene>
    <name evidence="2" type="ORF">ECXG_03242</name>
</gene>
<evidence type="ECO:0000313" key="3">
    <source>
        <dbReference type="Proteomes" id="UP000193942"/>
    </source>
</evidence>
<dbReference type="Proteomes" id="UP000193942">
    <property type="component" value="Unassembled WGS sequence"/>
</dbReference>
<keyword evidence="1" id="KW-0812">Transmembrane</keyword>
<keyword evidence="1" id="KW-0472">Membrane</keyword>
<dbReference type="EMBL" id="ADIZ01000017">
    <property type="protein sequence ID" value="OSK94377.1"/>
    <property type="molecule type" value="Genomic_DNA"/>
</dbReference>